<name>A0A2U0I7T0_9FLAO</name>
<organism evidence="1 2">
    <name type="scientific">Marixanthomonas spongiae</name>
    <dbReference type="NCBI Taxonomy" id="2174845"/>
    <lineage>
        <taxon>Bacteria</taxon>
        <taxon>Pseudomonadati</taxon>
        <taxon>Bacteroidota</taxon>
        <taxon>Flavobacteriia</taxon>
        <taxon>Flavobacteriales</taxon>
        <taxon>Flavobacteriaceae</taxon>
        <taxon>Marixanthomonas</taxon>
    </lineage>
</organism>
<reference evidence="1 2" key="1">
    <citation type="submission" date="2018-04" db="EMBL/GenBank/DDBJ databases">
        <title>Marixanthomonas spongiae HN-E44 sp. nov., isolated from a marine sponge.</title>
        <authorList>
            <person name="Luo L."/>
            <person name="Zhuang L."/>
        </authorList>
    </citation>
    <scope>NUCLEOTIDE SEQUENCE [LARGE SCALE GENOMIC DNA]</scope>
    <source>
        <strain evidence="1 2">HN-E44</strain>
    </source>
</reference>
<sequence length="68" mass="7930">MYFFILGKLQANVIILKVFSPRRGLSFEMLLLGKNLILFLVQEPSKSVIFARPNYIDTVWKNDLNKLN</sequence>
<protein>
    <submittedName>
        <fullName evidence="1">Uncharacterized protein</fullName>
    </submittedName>
</protein>
<evidence type="ECO:0000313" key="1">
    <source>
        <dbReference type="EMBL" id="PVW17149.1"/>
    </source>
</evidence>
<dbReference type="Proteomes" id="UP000245962">
    <property type="component" value="Unassembled WGS sequence"/>
</dbReference>
<comment type="caution">
    <text evidence="1">The sequence shown here is derived from an EMBL/GenBank/DDBJ whole genome shotgun (WGS) entry which is preliminary data.</text>
</comment>
<dbReference type="EMBL" id="QEHR01000001">
    <property type="protein sequence ID" value="PVW17149.1"/>
    <property type="molecule type" value="Genomic_DNA"/>
</dbReference>
<evidence type="ECO:0000313" key="2">
    <source>
        <dbReference type="Proteomes" id="UP000245962"/>
    </source>
</evidence>
<gene>
    <name evidence="1" type="ORF">DDV96_01120</name>
</gene>
<dbReference type="AlphaFoldDB" id="A0A2U0I7T0"/>
<accession>A0A2U0I7T0</accession>
<keyword evidence="2" id="KW-1185">Reference proteome</keyword>
<proteinExistence type="predicted"/>